<dbReference type="GO" id="GO:0006491">
    <property type="term" value="P:N-glycan processing"/>
    <property type="evidence" value="ECO:0007669"/>
    <property type="project" value="TreeGrafter"/>
</dbReference>
<evidence type="ECO:0000313" key="7">
    <source>
        <dbReference type="Proteomes" id="UP000030700"/>
    </source>
</evidence>
<dbReference type="InterPro" id="IPR013780">
    <property type="entry name" value="Glyco_hydro_b"/>
</dbReference>
<dbReference type="Proteomes" id="UP000030700">
    <property type="component" value="Unassembled WGS sequence"/>
</dbReference>
<feature type="domain" description="Glycoside hydrolase family 31 TIM barrel" evidence="3">
    <location>
        <begin position="195"/>
        <end position="499"/>
    </location>
</feature>
<keyword evidence="7" id="KW-1185">Reference proteome</keyword>
<organism evidence="6">
    <name type="scientific">Candidatus Moduliflexus flocculans</name>
    <dbReference type="NCBI Taxonomy" id="1499966"/>
    <lineage>
        <taxon>Bacteria</taxon>
        <taxon>Candidatus Moduliflexota</taxon>
        <taxon>Candidatus Moduliflexia</taxon>
        <taxon>Candidatus Moduliflexales</taxon>
        <taxon>Candidatus Moduliflexaceae</taxon>
    </lineage>
</organism>
<feature type="domain" description="DUF5110" evidence="4">
    <location>
        <begin position="613"/>
        <end position="683"/>
    </location>
</feature>
<reference evidence="6" key="1">
    <citation type="journal article" date="2015" name="PeerJ">
        <title>First genomic representation of candidate bacterial phylum KSB3 points to enhanced environmental sensing as a trigger of wastewater bulking.</title>
        <authorList>
            <person name="Sekiguchi Y."/>
            <person name="Ohashi A."/>
            <person name="Parks D.H."/>
            <person name="Yamauchi T."/>
            <person name="Tyson G.W."/>
            <person name="Hugenholtz P."/>
        </authorList>
    </citation>
    <scope>NUCLEOTIDE SEQUENCE [LARGE SCALE GENOMIC DNA]</scope>
</reference>
<dbReference type="Gene3D" id="3.20.20.80">
    <property type="entry name" value="Glycosidases"/>
    <property type="match status" value="1"/>
</dbReference>
<evidence type="ECO:0000256" key="2">
    <source>
        <dbReference type="RuleBase" id="RU361185"/>
    </source>
</evidence>
<dbReference type="InterPro" id="IPR048395">
    <property type="entry name" value="Glyco_hydro_31_C"/>
</dbReference>
<dbReference type="CDD" id="cd06595">
    <property type="entry name" value="GH31_u1"/>
    <property type="match status" value="1"/>
</dbReference>
<dbReference type="PANTHER" id="PTHR22762">
    <property type="entry name" value="ALPHA-GLUCOSIDASE"/>
    <property type="match status" value="1"/>
</dbReference>
<dbReference type="AlphaFoldDB" id="A0A081BSJ7"/>
<feature type="domain" description="Glycosyl hydrolase family 31 C-terminal" evidence="5">
    <location>
        <begin position="507"/>
        <end position="597"/>
    </location>
</feature>
<keyword evidence="2" id="KW-0326">Glycosidase</keyword>
<dbReference type="Pfam" id="PF17137">
    <property type="entry name" value="DUF5110"/>
    <property type="match status" value="1"/>
</dbReference>
<keyword evidence="2 6" id="KW-0378">Hydrolase</keyword>
<dbReference type="EMBL" id="DF820461">
    <property type="protein sequence ID" value="GAK54378.1"/>
    <property type="molecule type" value="Genomic_DNA"/>
</dbReference>
<evidence type="ECO:0000259" key="3">
    <source>
        <dbReference type="Pfam" id="PF01055"/>
    </source>
</evidence>
<dbReference type="SUPFAM" id="SSF51011">
    <property type="entry name" value="Glycosyl hydrolase domain"/>
    <property type="match status" value="1"/>
</dbReference>
<proteinExistence type="inferred from homology"/>
<dbReference type="PANTHER" id="PTHR22762:SF89">
    <property type="entry name" value="ALPHA-XYLOSIDASE"/>
    <property type="match status" value="1"/>
</dbReference>
<evidence type="ECO:0000313" key="6">
    <source>
        <dbReference type="EMBL" id="GAK54378.1"/>
    </source>
</evidence>
<protein>
    <submittedName>
        <fullName evidence="6">Glycoside hydrolase family 31</fullName>
    </submittedName>
</protein>
<comment type="similarity">
    <text evidence="1 2">Belongs to the glycosyl hydrolase 31 family.</text>
</comment>
<evidence type="ECO:0000259" key="4">
    <source>
        <dbReference type="Pfam" id="PF17137"/>
    </source>
</evidence>
<gene>
    <name evidence="6" type="ORF">U14_05663</name>
</gene>
<sequence>MSLSHFKFPCSPNAETAAIARAPQARFTVLTSRLIRLEYSPNETFEDCPSQAFWHRCQPVPAFDVRQTNMQVEIETEYLLLRYQMNARGFTPNSLTIHVKATNCIWSFADHAWKSGNLMGTARTLDVTNGHVELEQGLMSRNGWAVVDDSRSLVFDDEGWLIPRSQSANLDLYFFGYGHDYIACLQDFQKVSGATPLIPRWILGNWWSRFWRYTQDELQALMEEFETHNVPLSVCIVDMDWHIVNTGNQSVGWTGYTWNKELFPDPKGFIKWLHAKGLKTALNLHPADGVFPHEVQYKQMAEAVGIEPESHDPVPFDISNPAFADAYFTLLHHPYEADGVDFWWLDWQQGTQSKTKGLDPLYWLNHLHFYDLGRDGRKRPFIFSRWGGLGSHRYPIGFSGDTVVSWESLALQPYFTATAANVGYGWWSHDIGGHMWGVEEGELYLRWVQFGVFSPILRLHSSNNPYSERRPWGWGAEIEMPACDAMRLRHALIPYIYSMAWRNAQSGIPLVTPLYYSHPEVDDAYECPQAYWFGSELLAAPFTAPRLPDVGLSCQRVWLSEGEWFDFFTGEQYTGGWQTIYGDLSAIPVFAKAGAIVPMGAKVGWGGVNPPETLTLHIFAGANNQFNLYEDDGATTDYCRDHYAITRIEQCWSEHSMIVTIAPVEGDAACVPTLRSYEIVAHGVRSPETCSLRLNEREAESASRYDAEQETLFVTVPQVRPTDSVTLILAAEETPLCSRRDRRAEKVRKALRHFKLDSRVKARIDADLPRILTGELALSRYALSVPQQGALEQIITP</sequence>
<dbReference type="SUPFAM" id="SSF51445">
    <property type="entry name" value="(Trans)glycosidases"/>
    <property type="match status" value="1"/>
</dbReference>
<dbReference type="STRING" id="1499966.U14_05663"/>
<dbReference type="GO" id="GO:0090599">
    <property type="term" value="F:alpha-glucosidase activity"/>
    <property type="evidence" value="ECO:0007669"/>
    <property type="project" value="TreeGrafter"/>
</dbReference>
<name>A0A081BSJ7_9BACT</name>
<dbReference type="InterPro" id="IPR000322">
    <property type="entry name" value="Glyco_hydro_31_TIM"/>
</dbReference>
<dbReference type="HOGENOM" id="CLU_005043_1_0_0"/>
<dbReference type="Pfam" id="PF21365">
    <property type="entry name" value="Glyco_hydro_31_3rd"/>
    <property type="match status" value="1"/>
</dbReference>
<dbReference type="GO" id="GO:0005975">
    <property type="term" value="P:carbohydrate metabolic process"/>
    <property type="evidence" value="ECO:0007669"/>
    <property type="project" value="InterPro"/>
</dbReference>
<evidence type="ECO:0000256" key="1">
    <source>
        <dbReference type="ARBA" id="ARBA00007806"/>
    </source>
</evidence>
<dbReference type="InterPro" id="IPR033403">
    <property type="entry name" value="DUF5110"/>
</dbReference>
<dbReference type="InterPro" id="IPR017853">
    <property type="entry name" value="GH"/>
</dbReference>
<accession>A0A081BSJ7</accession>
<dbReference type="Pfam" id="PF01055">
    <property type="entry name" value="Glyco_hydro_31_2nd"/>
    <property type="match status" value="1"/>
</dbReference>
<dbReference type="Gene3D" id="2.60.40.1180">
    <property type="entry name" value="Golgi alpha-mannosidase II"/>
    <property type="match status" value="2"/>
</dbReference>
<evidence type="ECO:0000259" key="5">
    <source>
        <dbReference type="Pfam" id="PF21365"/>
    </source>
</evidence>